<evidence type="ECO:0000313" key="1">
    <source>
        <dbReference type="EMBL" id="GEL59658.1"/>
    </source>
</evidence>
<evidence type="ECO:0000313" key="2">
    <source>
        <dbReference type="Proteomes" id="UP000321891"/>
    </source>
</evidence>
<name>A0ABQ0V717_9PROT</name>
<gene>
    <name evidence="1" type="ORF">ACI01nite_22600</name>
</gene>
<reference evidence="1 2" key="1">
    <citation type="submission" date="2019-07" db="EMBL/GenBank/DDBJ databases">
        <title>Whole genome shotgun sequence of Acetobacter cibinongensis NBRC 16605.</title>
        <authorList>
            <person name="Hosoyama A."/>
            <person name="Uohara A."/>
            <person name="Ohji S."/>
            <person name="Ichikawa N."/>
        </authorList>
    </citation>
    <scope>NUCLEOTIDE SEQUENCE [LARGE SCALE GENOMIC DNA]</scope>
    <source>
        <strain evidence="1 2">NBRC 16605</strain>
    </source>
</reference>
<sequence>MKHRESALMSPPCGTLVTADVRQILAVWLAGSAMSMGRRPVCVKDIFHRSGRTSRPRCPIKIVMCDGS</sequence>
<comment type="caution">
    <text evidence="1">The sequence shown here is derived from an EMBL/GenBank/DDBJ whole genome shotgun (WGS) entry which is preliminary data.</text>
</comment>
<dbReference type="Proteomes" id="UP000321891">
    <property type="component" value="Unassembled WGS sequence"/>
</dbReference>
<organism evidence="1 2">
    <name type="scientific">Acetobacter cibinongensis</name>
    <dbReference type="NCBI Taxonomy" id="146475"/>
    <lineage>
        <taxon>Bacteria</taxon>
        <taxon>Pseudomonadati</taxon>
        <taxon>Pseudomonadota</taxon>
        <taxon>Alphaproteobacteria</taxon>
        <taxon>Acetobacterales</taxon>
        <taxon>Acetobacteraceae</taxon>
        <taxon>Acetobacter</taxon>
    </lineage>
</organism>
<dbReference type="EMBL" id="BJVU01000011">
    <property type="protein sequence ID" value="GEL59658.1"/>
    <property type="molecule type" value="Genomic_DNA"/>
</dbReference>
<accession>A0ABQ0V717</accession>
<protein>
    <submittedName>
        <fullName evidence="1">Uncharacterized protein</fullName>
    </submittedName>
</protein>
<proteinExistence type="predicted"/>
<keyword evidence="2" id="KW-1185">Reference proteome</keyword>